<sequence>MGTAVRNGSVQELLRLVEEEGRTLSACNKFGESLAHLACRKGSADVVATILRHGGSLTRCDDLGRVPAHDTCWESRPRWDIVQLHLEADAALLLTRDARGWTPLRYVKRANWAAWRAFLDAVKDRYWPARGGDGTCDCT</sequence>
<evidence type="ECO:0000256" key="2">
    <source>
        <dbReference type="ARBA" id="ARBA00023043"/>
    </source>
</evidence>
<dbReference type="InterPro" id="IPR002110">
    <property type="entry name" value="Ankyrin_rpt"/>
</dbReference>
<dbReference type="PROSITE" id="PS50088">
    <property type="entry name" value="ANK_REPEAT"/>
    <property type="match status" value="1"/>
</dbReference>
<dbReference type="SUPFAM" id="SSF48403">
    <property type="entry name" value="Ankyrin repeat"/>
    <property type="match status" value="1"/>
</dbReference>
<comment type="caution">
    <text evidence="4">The sequence shown here is derived from an EMBL/GenBank/DDBJ whole genome shotgun (WGS) entry which is preliminary data.</text>
</comment>
<dbReference type="InterPro" id="IPR050776">
    <property type="entry name" value="Ank_Repeat/CDKN_Inhibitor"/>
</dbReference>
<dbReference type="AlphaFoldDB" id="A0A835ZG28"/>
<dbReference type="Proteomes" id="UP000664859">
    <property type="component" value="Unassembled WGS sequence"/>
</dbReference>
<dbReference type="Gene3D" id="1.25.40.20">
    <property type="entry name" value="Ankyrin repeat-containing domain"/>
    <property type="match status" value="1"/>
</dbReference>
<dbReference type="EMBL" id="JAFCMP010000001">
    <property type="protein sequence ID" value="KAG5193035.1"/>
    <property type="molecule type" value="Genomic_DNA"/>
</dbReference>
<feature type="repeat" description="ANK" evidence="3">
    <location>
        <begin position="30"/>
        <end position="62"/>
    </location>
</feature>
<proteinExistence type="predicted"/>
<organism evidence="4 5">
    <name type="scientific">Tribonema minus</name>
    <dbReference type="NCBI Taxonomy" id="303371"/>
    <lineage>
        <taxon>Eukaryota</taxon>
        <taxon>Sar</taxon>
        <taxon>Stramenopiles</taxon>
        <taxon>Ochrophyta</taxon>
        <taxon>PX clade</taxon>
        <taxon>Xanthophyceae</taxon>
        <taxon>Tribonematales</taxon>
        <taxon>Tribonemataceae</taxon>
        <taxon>Tribonema</taxon>
    </lineage>
</organism>
<evidence type="ECO:0000313" key="5">
    <source>
        <dbReference type="Proteomes" id="UP000664859"/>
    </source>
</evidence>
<dbReference type="PANTHER" id="PTHR24201">
    <property type="entry name" value="ANK_REP_REGION DOMAIN-CONTAINING PROTEIN"/>
    <property type="match status" value="1"/>
</dbReference>
<name>A0A835ZG28_9STRA</name>
<gene>
    <name evidence="4" type="ORF">JKP88DRAFT_195576</name>
</gene>
<reference evidence="4" key="1">
    <citation type="submission" date="2021-02" db="EMBL/GenBank/DDBJ databases">
        <title>First Annotated Genome of the Yellow-green Alga Tribonema minus.</title>
        <authorList>
            <person name="Mahan K.M."/>
        </authorList>
    </citation>
    <scope>NUCLEOTIDE SEQUENCE</scope>
    <source>
        <strain evidence="4">UTEX B ZZ1240</strain>
    </source>
</reference>
<keyword evidence="5" id="KW-1185">Reference proteome</keyword>
<accession>A0A835ZG28</accession>
<evidence type="ECO:0000256" key="3">
    <source>
        <dbReference type="PROSITE-ProRule" id="PRU00023"/>
    </source>
</evidence>
<keyword evidence="1" id="KW-0677">Repeat</keyword>
<evidence type="ECO:0008006" key="6">
    <source>
        <dbReference type="Google" id="ProtNLM"/>
    </source>
</evidence>
<keyword evidence="2 3" id="KW-0040">ANK repeat</keyword>
<dbReference type="InterPro" id="IPR036770">
    <property type="entry name" value="Ankyrin_rpt-contain_sf"/>
</dbReference>
<dbReference type="OrthoDB" id="204260at2759"/>
<evidence type="ECO:0000256" key="1">
    <source>
        <dbReference type="ARBA" id="ARBA00022737"/>
    </source>
</evidence>
<evidence type="ECO:0000313" key="4">
    <source>
        <dbReference type="EMBL" id="KAG5193035.1"/>
    </source>
</evidence>
<protein>
    <recommendedName>
        <fullName evidence="6">Ankyrin repeat domain-containing protein</fullName>
    </recommendedName>
</protein>